<keyword evidence="5 10" id="KW-0418">Kinase</keyword>
<keyword evidence="2" id="KW-0723">Serine/threonine-protein kinase</keyword>
<dbReference type="InterPro" id="IPR000719">
    <property type="entry name" value="Prot_kinase_dom"/>
</dbReference>
<feature type="compositionally biased region" description="Basic and acidic residues" evidence="7">
    <location>
        <begin position="471"/>
        <end position="486"/>
    </location>
</feature>
<dbReference type="GO" id="GO:0004674">
    <property type="term" value="F:protein serine/threonine kinase activity"/>
    <property type="evidence" value="ECO:0007669"/>
    <property type="project" value="UniProtKB-KW"/>
</dbReference>
<evidence type="ECO:0000313" key="11">
    <source>
        <dbReference type="Proteomes" id="UP000321595"/>
    </source>
</evidence>
<keyword evidence="8" id="KW-0812">Transmembrane</keyword>
<feature type="compositionally biased region" description="Polar residues" evidence="7">
    <location>
        <begin position="391"/>
        <end position="400"/>
    </location>
</feature>
<keyword evidence="8" id="KW-1133">Transmembrane helix</keyword>
<keyword evidence="3" id="KW-0808">Transferase</keyword>
<organism evidence="10 11">
    <name type="scientific">Microvenator marinus</name>
    <dbReference type="NCBI Taxonomy" id="2600177"/>
    <lineage>
        <taxon>Bacteria</taxon>
        <taxon>Deltaproteobacteria</taxon>
        <taxon>Bradymonadales</taxon>
        <taxon>Microvenatoraceae</taxon>
        <taxon>Microvenator</taxon>
    </lineage>
</organism>
<reference evidence="10 11" key="1">
    <citation type="submission" date="2019-08" db="EMBL/GenBank/DDBJ databases">
        <authorList>
            <person name="Liang Q."/>
        </authorList>
    </citation>
    <scope>NUCLEOTIDE SEQUENCE [LARGE SCALE GENOMIC DNA]</scope>
    <source>
        <strain evidence="10 11">V1718</strain>
    </source>
</reference>
<feature type="compositionally biased region" description="Basic and acidic residues" evidence="7">
    <location>
        <begin position="540"/>
        <end position="549"/>
    </location>
</feature>
<evidence type="ECO:0000256" key="7">
    <source>
        <dbReference type="SAM" id="MobiDB-lite"/>
    </source>
</evidence>
<dbReference type="FunFam" id="1.10.510.10:FF:000021">
    <property type="entry name" value="Serine/threonine protein kinase"/>
    <property type="match status" value="1"/>
</dbReference>
<keyword evidence="6" id="KW-0067">ATP-binding</keyword>
<feature type="transmembrane region" description="Helical" evidence="8">
    <location>
        <begin position="620"/>
        <end position="642"/>
    </location>
</feature>
<evidence type="ECO:0000256" key="1">
    <source>
        <dbReference type="ARBA" id="ARBA00012513"/>
    </source>
</evidence>
<gene>
    <name evidence="10" type="ORF">FRD01_11045</name>
</gene>
<dbReference type="Pfam" id="PF00069">
    <property type="entry name" value="Pkinase"/>
    <property type="match status" value="1"/>
</dbReference>
<dbReference type="PANTHER" id="PTHR43289">
    <property type="entry name" value="MITOGEN-ACTIVATED PROTEIN KINASE KINASE KINASE 20-RELATED"/>
    <property type="match status" value="1"/>
</dbReference>
<dbReference type="PROSITE" id="PS50011">
    <property type="entry name" value="PROTEIN_KINASE_DOM"/>
    <property type="match status" value="1"/>
</dbReference>
<dbReference type="InterPro" id="IPR008271">
    <property type="entry name" value="Ser/Thr_kinase_AS"/>
</dbReference>
<evidence type="ECO:0000256" key="6">
    <source>
        <dbReference type="ARBA" id="ARBA00022840"/>
    </source>
</evidence>
<sequence>MAVDLRPGDRFLDRFRIEYLAAEGGMASIYSARDELTSHSIAVKVLYPYYSDNAIIRTRFLEEGRIQQLLKHPNIVRVFQILDEPLMAILMEFVDGPTLDEYLGDEGPLSQEQVIDVIIPVMSALGFAHSRGIIHRDIKPSNILLQDSDVRRPKVVDFGVAKVKGGRQDLTATGTTVGTLHYMSPEQIVGSKSIDGRADIYSVGVTMYKLVTGEVPFNAPTEFALMMAQVEAPPLPPSRLRSGLSKELEAIILKAMEKKPDDRFQSIREFTQALLSLRIDSQGTIRDTVSERISVQLLDFAMQADEVAQDLTGEMDLELATMPLKSEPPLDTPTQEIEETLKIDRRQLLKAAESAGYAVAADKHSEPTVQIGASELAQLTGREPEIDESAPTENIPSLQSRLKAADSKAETRPVKPMRLRTGELPRVQAPDQDAKTDEVDSTRPSTPSAKRERLASSIPQLNPLAGSAHVDSADMTRPELKPRTDEDLPTPVLDRPSVQAKPLEPPRPSGSAEALELDVHPRVKRPSGPKMVLGKNYADTQERTREKPRLVPPVAPSQMGFPPLPTPRQNPQSRPVQPLPQPAPDQPNSGLQQVRPPDNQPQPRRPQDLTESNNLNKKRLAIGIVLLLMLLVLVVFIVLSIVP</sequence>
<keyword evidence="8" id="KW-0472">Membrane</keyword>
<proteinExistence type="predicted"/>
<dbReference type="InterPro" id="IPR011009">
    <property type="entry name" value="Kinase-like_dom_sf"/>
</dbReference>
<feature type="domain" description="Protein kinase" evidence="9">
    <location>
        <begin position="15"/>
        <end position="275"/>
    </location>
</feature>
<dbReference type="GO" id="GO:0005524">
    <property type="term" value="F:ATP binding"/>
    <property type="evidence" value="ECO:0007669"/>
    <property type="project" value="UniProtKB-KW"/>
</dbReference>
<dbReference type="Gene3D" id="3.30.200.20">
    <property type="entry name" value="Phosphorylase Kinase, domain 1"/>
    <property type="match status" value="1"/>
</dbReference>
<evidence type="ECO:0000256" key="8">
    <source>
        <dbReference type="SAM" id="Phobius"/>
    </source>
</evidence>
<dbReference type="EMBL" id="CP042467">
    <property type="protein sequence ID" value="QED27759.1"/>
    <property type="molecule type" value="Genomic_DNA"/>
</dbReference>
<dbReference type="Proteomes" id="UP000321595">
    <property type="component" value="Chromosome"/>
</dbReference>
<dbReference type="CDD" id="cd14014">
    <property type="entry name" value="STKc_PknB_like"/>
    <property type="match status" value="1"/>
</dbReference>
<keyword evidence="11" id="KW-1185">Reference proteome</keyword>
<dbReference type="PANTHER" id="PTHR43289:SF6">
    <property type="entry name" value="SERINE_THREONINE-PROTEIN KINASE NEKL-3"/>
    <property type="match status" value="1"/>
</dbReference>
<feature type="region of interest" description="Disordered" evidence="7">
    <location>
        <begin position="383"/>
        <end position="612"/>
    </location>
</feature>
<feature type="compositionally biased region" description="Basic and acidic residues" evidence="7">
    <location>
        <begin position="432"/>
        <end position="441"/>
    </location>
</feature>
<dbReference type="Gene3D" id="1.10.510.10">
    <property type="entry name" value="Transferase(Phosphotransferase) domain 1"/>
    <property type="match status" value="1"/>
</dbReference>
<feature type="compositionally biased region" description="Basic and acidic residues" evidence="7">
    <location>
        <begin position="403"/>
        <end position="413"/>
    </location>
</feature>
<dbReference type="SMART" id="SM00220">
    <property type="entry name" value="S_TKc"/>
    <property type="match status" value="1"/>
</dbReference>
<evidence type="ECO:0000256" key="5">
    <source>
        <dbReference type="ARBA" id="ARBA00022777"/>
    </source>
</evidence>
<protein>
    <recommendedName>
        <fullName evidence="1">non-specific serine/threonine protein kinase</fullName>
        <ecNumber evidence="1">2.7.11.1</ecNumber>
    </recommendedName>
</protein>
<evidence type="ECO:0000256" key="4">
    <source>
        <dbReference type="ARBA" id="ARBA00022741"/>
    </source>
</evidence>
<evidence type="ECO:0000256" key="3">
    <source>
        <dbReference type="ARBA" id="ARBA00022679"/>
    </source>
</evidence>
<dbReference type="EC" id="2.7.11.1" evidence="1"/>
<dbReference type="AlphaFoldDB" id="A0A5B8XWB6"/>
<accession>A0A5B8XWB6</accession>
<keyword evidence="4" id="KW-0547">Nucleotide-binding</keyword>
<dbReference type="KEGG" id="bbae:FRD01_11045"/>
<name>A0A5B8XWB6_9DELT</name>
<evidence type="ECO:0000256" key="2">
    <source>
        <dbReference type="ARBA" id="ARBA00022527"/>
    </source>
</evidence>
<dbReference type="PROSITE" id="PS00108">
    <property type="entry name" value="PROTEIN_KINASE_ST"/>
    <property type="match status" value="1"/>
</dbReference>
<dbReference type="OrthoDB" id="9801841at2"/>
<dbReference type="RefSeq" id="WP_146959580.1">
    <property type="nucleotide sequence ID" value="NZ_CP042467.1"/>
</dbReference>
<evidence type="ECO:0000313" key="10">
    <source>
        <dbReference type="EMBL" id="QED27759.1"/>
    </source>
</evidence>
<evidence type="ECO:0000259" key="9">
    <source>
        <dbReference type="PROSITE" id="PS50011"/>
    </source>
</evidence>
<dbReference type="SUPFAM" id="SSF56112">
    <property type="entry name" value="Protein kinase-like (PK-like)"/>
    <property type="match status" value="1"/>
</dbReference>